<keyword evidence="3" id="KW-0645">Protease</keyword>
<evidence type="ECO:0000256" key="2">
    <source>
        <dbReference type="ARBA" id="ARBA00022475"/>
    </source>
</evidence>
<evidence type="ECO:0000256" key="7">
    <source>
        <dbReference type="ARBA" id="ARBA00023136"/>
    </source>
</evidence>
<accession>A0A2S1LJI2</accession>
<dbReference type="InterPro" id="IPR026323">
    <property type="entry name" value="Exosortase-related_prot_XrtF"/>
</dbReference>
<evidence type="ECO:0000256" key="6">
    <source>
        <dbReference type="ARBA" id="ARBA00022989"/>
    </source>
</evidence>
<comment type="subcellular location">
    <subcellularLocation>
        <location evidence="1">Cell membrane</location>
        <topology evidence="1">Multi-pass membrane protein</topology>
    </subcellularLocation>
</comment>
<feature type="transmembrane region" description="Helical" evidence="8">
    <location>
        <begin position="101"/>
        <end position="128"/>
    </location>
</feature>
<keyword evidence="7 8" id="KW-0472">Membrane</keyword>
<dbReference type="Pfam" id="PF09721">
    <property type="entry name" value="Exosortase_EpsH"/>
    <property type="match status" value="1"/>
</dbReference>
<dbReference type="GO" id="GO:0005886">
    <property type="term" value="C:plasma membrane"/>
    <property type="evidence" value="ECO:0007669"/>
    <property type="project" value="UniProtKB-SubCell"/>
</dbReference>
<evidence type="ECO:0000256" key="5">
    <source>
        <dbReference type="ARBA" id="ARBA00022801"/>
    </source>
</evidence>
<feature type="transmembrane region" description="Helical" evidence="8">
    <location>
        <begin position="140"/>
        <end position="159"/>
    </location>
</feature>
<name>A0A2S1LJI2_9FLAO</name>
<feature type="transmembrane region" description="Helical" evidence="8">
    <location>
        <begin position="70"/>
        <end position="94"/>
    </location>
</feature>
<dbReference type="KEGG" id="fki:FK004_01015"/>
<reference evidence="9 10" key="1">
    <citation type="submission" date="2017-04" db="EMBL/GenBank/DDBJ databases">
        <title>Complete genome sequence of Flavobacterium kingsejong AJ004.</title>
        <authorList>
            <person name="Lee P.C."/>
        </authorList>
    </citation>
    <scope>NUCLEOTIDE SEQUENCE [LARGE SCALE GENOMIC DNA]</scope>
    <source>
        <strain evidence="9 10">AJ004</strain>
    </source>
</reference>
<keyword evidence="6 8" id="KW-1133">Transmembrane helix</keyword>
<keyword evidence="5" id="KW-0378">Hydrolase</keyword>
<dbReference type="NCBIfam" id="TIGR04178">
    <property type="entry name" value="exo_archaeo"/>
    <property type="match status" value="1"/>
</dbReference>
<dbReference type="InterPro" id="IPR019127">
    <property type="entry name" value="Exosortase"/>
</dbReference>
<protein>
    <submittedName>
        <fullName evidence="9">Exosortase family protein XrtF</fullName>
    </submittedName>
</protein>
<keyword evidence="4 8" id="KW-0812">Transmembrane</keyword>
<evidence type="ECO:0000313" key="10">
    <source>
        <dbReference type="Proteomes" id="UP000244677"/>
    </source>
</evidence>
<evidence type="ECO:0000256" key="1">
    <source>
        <dbReference type="ARBA" id="ARBA00004651"/>
    </source>
</evidence>
<evidence type="ECO:0000313" key="9">
    <source>
        <dbReference type="EMBL" id="AWG23902.1"/>
    </source>
</evidence>
<dbReference type="NCBIfam" id="TIGR04128">
    <property type="entry name" value="exoso_Fjoh_1448"/>
    <property type="match status" value="1"/>
</dbReference>
<sequence>MVKFFLVYGVLLLVYNYYLQHYDAARNEVDGFTVIVATQTKELLSFFDVDAMITADPFAPSVRLFIQKYYIAKIVEGCNAISIMILFAAFIIAFSGRWYKTVVFIVFGILGIHCFNILRIALLGIALYRYPEYTNMLHGVVFPLAIYGAVFLLWYLWIAKFSDFAGDGK</sequence>
<keyword evidence="2" id="KW-1003">Cell membrane</keyword>
<dbReference type="GO" id="GO:0008233">
    <property type="term" value="F:peptidase activity"/>
    <property type="evidence" value="ECO:0007669"/>
    <property type="project" value="UniProtKB-KW"/>
</dbReference>
<organism evidence="9 10">
    <name type="scientific">Flavobacterium kingsejongi</name>
    <dbReference type="NCBI Taxonomy" id="1678728"/>
    <lineage>
        <taxon>Bacteria</taxon>
        <taxon>Pseudomonadati</taxon>
        <taxon>Bacteroidota</taxon>
        <taxon>Flavobacteriia</taxon>
        <taxon>Flavobacteriales</taxon>
        <taxon>Flavobacteriaceae</taxon>
        <taxon>Flavobacterium</taxon>
    </lineage>
</organism>
<dbReference type="InterPro" id="IPR026392">
    <property type="entry name" value="Exo/Archaeosortase_dom"/>
</dbReference>
<dbReference type="GO" id="GO:0006508">
    <property type="term" value="P:proteolysis"/>
    <property type="evidence" value="ECO:0007669"/>
    <property type="project" value="UniProtKB-KW"/>
</dbReference>
<evidence type="ECO:0000256" key="3">
    <source>
        <dbReference type="ARBA" id="ARBA00022670"/>
    </source>
</evidence>
<dbReference type="OrthoDB" id="678161at2"/>
<proteinExistence type="predicted"/>
<dbReference type="EMBL" id="CP020919">
    <property type="protein sequence ID" value="AWG23902.1"/>
    <property type="molecule type" value="Genomic_DNA"/>
</dbReference>
<evidence type="ECO:0000256" key="8">
    <source>
        <dbReference type="SAM" id="Phobius"/>
    </source>
</evidence>
<keyword evidence="10" id="KW-1185">Reference proteome</keyword>
<dbReference type="RefSeq" id="WP_108735569.1">
    <property type="nucleotide sequence ID" value="NZ_CP020919.1"/>
</dbReference>
<dbReference type="AlphaFoldDB" id="A0A2S1LJI2"/>
<gene>
    <name evidence="9" type="ORF">FK004_01015</name>
</gene>
<evidence type="ECO:0000256" key="4">
    <source>
        <dbReference type="ARBA" id="ARBA00022692"/>
    </source>
</evidence>
<dbReference type="Proteomes" id="UP000244677">
    <property type="component" value="Chromosome"/>
</dbReference>